<proteinExistence type="predicted"/>
<sequence length="344" mass="38233">MPRYNRIMSVPLIQPTRLGLYCAAGDFHIDPWRPVPRALITHAHADHARPGSGEYWGSHAGLGLMRRRLGPRAVLNGVHYRQALRFGPVTVSFHPAGHILGSAQIRVEHEGEVWVASGDYKRDPDPTCAAFEPVRCDTFITEATFALPVYRWPPVETVAADIHHWWRRNAANGRTTVLFSYALGKAQRLMAALPTERPGPIYLHGAVAPLTEDYREAGIALPDTHRVSEAPKDEDYASALVIAPPSAAGSTWMRRFRRPALGFASGWMRIRGNRRRRGYDRGFVISDHVDWPGLLQTIEDTGAREILTTHGRADELVRYLGEQGLQARPLATLYGDDGDSGEDG</sequence>
<name>U5T4X2_9GAMM</name>
<dbReference type="PANTHER" id="PTHR11203">
    <property type="entry name" value="CLEAVAGE AND POLYADENYLATION SPECIFICITY FACTOR FAMILY MEMBER"/>
    <property type="match status" value="1"/>
</dbReference>
<evidence type="ECO:0000313" key="1">
    <source>
        <dbReference type="EMBL" id="AGY92336.1"/>
    </source>
</evidence>
<dbReference type="HOGENOM" id="CLU_050517_1_0_6"/>
<dbReference type="InterPro" id="IPR050698">
    <property type="entry name" value="MBL"/>
</dbReference>
<dbReference type="GO" id="GO:0004521">
    <property type="term" value="F:RNA endonuclease activity"/>
    <property type="evidence" value="ECO:0007669"/>
    <property type="project" value="TreeGrafter"/>
</dbReference>
<dbReference type="SUPFAM" id="SSF56281">
    <property type="entry name" value="Metallo-hydrolase/oxidoreductase"/>
    <property type="match status" value="1"/>
</dbReference>
<dbReference type="STRING" id="1335757.SPICUR_06860"/>
<accession>U5T4X2</accession>
<reference evidence="1 2" key="1">
    <citation type="journal article" date="2013" name="BMC Genomics">
        <title>Genomes of "Spiribacter", a streamlined, successful halophilic bacterium.</title>
        <authorList>
            <person name="Lopez-Perez M."/>
            <person name="Ghai R."/>
            <person name="Leon M.J."/>
            <person name="Rodriguez-Olmos A."/>
            <person name="Copa-Patino J.L."/>
            <person name="Soliveri J."/>
            <person name="Sanchez-Porro C."/>
            <person name="Ventosa A."/>
            <person name="Rodriguez-Valera F."/>
        </authorList>
    </citation>
    <scope>NUCLEOTIDE SEQUENCE [LARGE SCALE GENOMIC DNA]</scope>
    <source>
        <strain evidence="1 2">UAH-SP71</strain>
    </source>
</reference>
<keyword evidence="2" id="KW-1185">Reference proteome</keyword>
<dbReference type="Proteomes" id="UP000017640">
    <property type="component" value="Chromosome"/>
</dbReference>
<dbReference type="AlphaFoldDB" id="U5T4X2"/>
<dbReference type="KEGG" id="spiu:SPICUR_06860"/>
<dbReference type="InterPro" id="IPR026360">
    <property type="entry name" value="Xnuc_lig_assoc"/>
</dbReference>
<dbReference type="eggNOG" id="COG1236">
    <property type="taxonomic scope" value="Bacteria"/>
</dbReference>
<protein>
    <recommendedName>
        <fullName evidence="3">mRNA 3-end processing factor</fullName>
    </recommendedName>
</protein>
<evidence type="ECO:0008006" key="3">
    <source>
        <dbReference type="Google" id="ProtNLM"/>
    </source>
</evidence>
<dbReference type="InterPro" id="IPR036866">
    <property type="entry name" value="RibonucZ/Hydroxyglut_hydro"/>
</dbReference>
<evidence type="ECO:0000313" key="2">
    <source>
        <dbReference type="Proteomes" id="UP000017640"/>
    </source>
</evidence>
<dbReference type="EMBL" id="CP005990">
    <property type="protein sequence ID" value="AGY92336.1"/>
    <property type="molecule type" value="Genomic_DNA"/>
</dbReference>
<gene>
    <name evidence="1" type="ORF">SPICUR_06860</name>
</gene>
<dbReference type="Gene3D" id="3.60.15.10">
    <property type="entry name" value="Ribonuclease Z/Hydroxyacylglutathione hydrolase-like"/>
    <property type="match status" value="1"/>
</dbReference>
<organism evidence="1 2">
    <name type="scientific">Spiribacter curvatus</name>
    <dbReference type="NCBI Taxonomy" id="1335757"/>
    <lineage>
        <taxon>Bacteria</taxon>
        <taxon>Pseudomonadati</taxon>
        <taxon>Pseudomonadota</taxon>
        <taxon>Gammaproteobacteria</taxon>
        <taxon>Chromatiales</taxon>
        <taxon>Ectothiorhodospiraceae</taxon>
        <taxon>Spiribacter</taxon>
    </lineage>
</organism>
<dbReference type="PATRIC" id="fig|1335757.3.peg.1342"/>
<dbReference type="NCBIfam" id="TIGR04122">
    <property type="entry name" value="Xnuc_lig_assoc"/>
    <property type="match status" value="1"/>
</dbReference>
<dbReference type="PANTHER" id="PTHR11203:SF49">
    <property type="entry name" value="BLL1145 PROTEIN"/>
    <property type="match status" value="1"/>
</dbReference>